<dbReference type="InterPro" id="IPR000801">
    <property type="entry name" value="Esterase-like"/>
</dbReference>
<dbReference type="Pfam" id="PF00756">
    <property type="entry name" value="Esterase"/>
    <property type="match status" value="1"/>
</dbReference>
<organism evidence="1 2">
    <name type="scientific">Streptococcus caprae</name>
    <dbReference type="NCBI Taxonomy" id="1640501"/>
    <lineage>
        <taxon>Bacteria</taxon>
        <taxon>Bacillati</taxon>
        <taxon>Bacillota</taxon>
        <taxon>Bacilli</taxon>
        <taxon>Lactobacillales</taxon>
        <taxon>Streptococcaceae</taxon>
        <taxon>Streptococcus</taxon>
    </lineage>
</organism>
<dbReference type="InterPro" id="IPR050583">
    <property type="entry name" value="Mycobacterial_A85_antigen"/>
</dbReference>
<dbReference type="RefSeq" id="WP_380424165.1">
    <property type="nucleotide sequence ID" value="NZ_JBHRZV010000002.1"/>
</dbReference>
<proteinExistence type="predicted"/>
<comment type="caution">
    <text evidence="1">The sequence shown here is derived from an EMBL/GenBank/DDBJ whole genome shotgun (WGS) entry which is preliminary data.</text>
</comment>
<keyword evidence="2" id="KW-1185">Reference proteome</keyword>
<dbReference type="EMBL" id="JBHRZV010000002">
    <property type="protein sequence ID" value="MFC3927062.1"/>
    <property type="molecule type" value="Genomic_DNA"/>
</dbReference>
<gene>
    <name evidence="1" type="ORF">ACFORF_00245</name>
</gene>
<dbReference type="PANTHER" id="PTHR48098">
    <property type="entry name" value="ENTEROCHELIN ESTERASE-RELATED"/>
    <property type="match status" value="1"/>
</dbReference>
<dbReference type="GO" id="GO:0016787">
    <property type="term" value="F:hydrolase activity"/>
    <property type="evidence" value="ECO:0007669"/>
    <property type="project" value="UniProtKB-KW"/>
</dbReference>
<reference evidence="2" key="1">
    <citation type="journal article" date="2019" name="Int. J. Syst. Evol. Microbiol.">
        <title>The Global Catalogue of Microorganisms (GCM) 10K type strain sequencing project: providing services to taxonomists for standard genome sequencing and annotation.</title>
        <authorList>
            <consortium name="The Broad Institute Genomics Platform"/>
            <consortium name="The Broad Institute Genome Sequencing Center for Infectious Disease"/>
            <person name="Wu L."/>
            <person name="Ma J."/>
        </authorList>
    </citation>
    <scope>NUCLEOTIDE SEQUENCE [LARGE SCALE GENOMIC DNA]</scope>
    <source>
        <strain evidence="2">CCUG 67170</strain>
    </source>
</reference>
<dbReference type="PANTHER" id="PTHR48098:SF1">
    <property type="entry name" value="DIACYLGLYCEROL ACYLTRANSFERASE_MYCOLYLTRANSFERASE AG85A"/>
    <property type="match status" value="1"/>
</dbReference>
<keyword evidence="1" id="KW-0378">Hydrolase</keyword>
<dbReference type="Gene3D" id="3.40.50.1820">
    <property type="entry name" value="alpha/beta hydrolase"/>
    <property type="match status" value="1"/>
</dbReference>
<accession>A0ABV8CSV7</accession>
<dbReference type="Proteomes" id="UP001595807">
    <property type="component" value="Unassembled WGS sequence"/>
</dbReference>
<sequence>MAIMHIEYNSEALNQYRQVTVLYPDASHVTEQEAVDTDIPVLYLLHGMNGNENSWTGRTNLERLVRYTNLIVVMPNCDNGWYTNTASGLNYFDAIAIELPQVIRRFFPNMTTKREKTFIAGLSMGGYGAFKIALETNQFSWAGSFSGALVEEEEFMDLILDDQTYWKGIFGELDPGNLKQHYLTTSAQKFDGQTQFYAWCGEGDFLYNASLHAVEKLRAAELDLTFTSSPGTHEWYYWEKQIEVFLEMLPIEYKKEERLS</sequence>
<evidence type="ECO:0000313" key="1">
    <source>
        <dbReference type="EMBL" id="MFC3927062.1"/>
    </source>
</evidence>
<evidence type="ECO:0000313" key="2">
    <source>
        <dbReference type="Proteomes" id="UP001595807"/>
    </source>
</evidence>
<dbReference type="InterPro" id="IPR029058">
    <property type="entry name" value="AB_hydrolase_fold"/>
</dbReference>
<protein>
    <submittedName>
        <fullName evidence="1">Alpha/beta hydrolase</fullName>
    </submittedName>
</protein>
<name>A0ABV8CSV7_9STRE</name>
<dbReference type="SUPFAM" id="SSF53474">
    <property type="entry name" value="alpha/beta-Hydrolases"/>
    <property type="match status" value="1"/>
</dbReference>